<evidence type="ECO:0000256" key="4">
    <source>
        <dbReference type="PROSITE-ProRule" id="PRU10137"/>
    </source>
</evidence>
<keyword evidence="7" id="KW-1185">Reference proteome</keyword>
<dbReference type="SMART" id="SM00857">
    <property type="entry name" value="Resolvase"/>
    <property type="match status" value="1"/>
</dbReference>
<protein>
    <submittedName>
        <fullName evidence="6">Recombinase family protein</fullName>
    </submittedName>
</protein>
<dbReference type="RefSeq" id="WP_336545836.1">
    <property type="nucleotide sequence ID" value="NZ_JBBBDM010000009.1"/>
</dbReference>
<evidence type="ECO:0000313" key="6">
    <source>
        <dbReference type="EMBL" id="MEI5688476.1"/>
    </source>
</evidence>
<dbReference type="PANTHER" id="PTHR30461:SF2">
    <property type="entry name" value="SERINE RECOMBINASE PINE-RELATED"/>
    <property type="match status" value="1"/>
</dbReference>
<dbReference type="EMBL" id="JBBBDM010000009">
    <property type="protein sequence ID" value="MEI5688476.1"/>
    <property type="molecule type" value="Genomic_DNA"/>
</dbReference>
<keyword evidence="3" id="KW-0233">DNA recombination</keyword>
<dbReference type="InterPro" id="IPR006119">
    <property type="entry name" value="Resolv_N"/>
</dbReference>
<accession>A0ABU8H6B0</accession>
<dbReference type="Proteomes" id="UP001367771">
    <property type="component" value="Unassembled WGS sequence"/>
</dbReference>
<keyword evidence="2" id="KW-0238">DNA-binding</keyword>
<evidence type="ECO:0000256" key="1">
    <source>
        <dbReference type="ARBA" id="ARBA00022908"/>
    </source>
</evidence>
<comment type="caution">
    <text evidence="6">The sequence shown here is derived from an EMBL/GenBank/DDBJ whole genome shotgun (WGS) entry which is preliminary data.</text>
</comment>
<evidence type="ECO:0000313" key="7">
    <source>
        <dbReference type="Proteomes" id="UP001367771"/>
    </source>
</evidence>
<evidence type="ECO:0000259" key="5">
    <source>
        <dbReference type="PROSITE" id="PS51736"/>
    </source>
</evidence>
<gene>
    <name evidence="6" type="ORF">V8201_15395</name>
</gene>
<dbReference type="InterPro" id="IPR006118">
    <property type="entry name" value="Recombinase_CS"/>
</dbReference>
<dbReference type="InterPro" id="IPR011109">
    <property type="entry name" value="DNA_bind_recombinase_dom"/>
</dbReference>
<dbReference type="SUPFAM" id="SSF53041">
    <property type="entry name" value="Resolvase-like"/>
    <property type="match status" value="1"/>
</dbReference>
<dbReference type="InterPro" id="IPR050639">
    <property type="entry name" value="SSR_resolvase"/>
</dbReference>
<dbReference type="Pfam" id="PF00239">
    <property type="entry name" value="Resolvase"/>
    <property type="match status" value="1"/>
</dbReference>
<proteinExistence type="predicted"/>
<dbReference type="PROSITE" id="PS51736">
    <property type="entry name" value="RECOMBINASES_3"/>
    <property type="match status" value="1"/>
</dbReference>
<dbReference type="PROSITE" id="PS00397">
    <property type="entry name" value="RECOMBINASES_1"/>
    <property type="match status" value="1"/>
</dbReference>
<name>A0ABU8H6B0_9SPHN</name>
<reference evidence="6 7" key="1">
    <citation type="journal article" date="2013" name="Int. J. Syst. Evol. Microbiol.">
        <title>Sphingomonas kyungheensis sp. nov., a bacterium with ginsenoside-converting activity isolated from soil of a ginseng field.</title>
        <authorList>
            <person name="Son H.M."/>
            <person name="Yang J.E."/>
            <person name="Park Y."/>
            <person name="Han C.K."/>
            <person name="Kim S.G."/>
            <person name="Kook M."/>
            <person name="Yi T.H."/>
        </authorList>
    </citation>
    <scope>NUCLEOTIDE SEQUENCE [LARGE SCALE GENOMIC DNA]</scope>
    <source>
        <strain evidence="6 7">LMG 26582</strain>
    </source>
</reference>
<evidence type="ECO:0000256" key="3">
    <source>
        <dbReference type="ARBA" id="ARBA00023172"/>
    </source>
</evidence>
<dbReference type="InterPro" id="IPR036162">
    <property type="entry name" value="Resolvase-like_N_sf"/>
</dbReference>
<keyword evidence="1" id="KW-0229">DNA integration</keyword>
<feature type="active site" description="O-(5'-phospho-DNA)-serine intermediate" evidence="4">
    <location>
        <position position="12"/>
    </location>
</feature>
<evidence type="ECO:0000256" key="2">
    <source>
        <dbReference type="ARBA" id="ARBA00023125"/>
    </source>
</evidence>
<sequence>MTQRAVAYLRVSTARQGASGLGMEAQREAVEAVCRERGWDLVAPPFVEVESGKRADRPELAKAINRAQLMGAKLVIAKLDRLSRDAEFLLKLQRTGVDFVAADMPHADRFTVTIMAALAEKERELISVRTKSALAAAKVRGVQLGNPNGAAALHRAGKGNAASALSQAASAQKFAERLRDTVEELKGRGVVSLGAIAAELNAQGYETPRKGKWHASSVRNLVARLDGAAAGKVTGN</sequence>
<feature type="domain" description="Resolvase/invertase-type recombinase catalytic" evidence="5">
    <location>
        <begin position="4"/>
        <end position="141"/>
    </location>
</feature>
<dbReference type="CDD" id="cd00338">
    <property type="entry name" value="Ser_Recombinase"/>
    <property type="match status" value="1"/>
</dbReference>
<dbReference type="PANTHER" id="PTHR30461">
    <property type="entry name" value="DNA-INVERTASE FROM LAMBDOID PROPHAGE"/>
    <property type="match status" value="1"/>
</dbReference>
<dbReference type="Gene3D" id="3.40.50.1390">
    <property type="entry name" value="Resolvase, N-terminal catalytic domain"/>
    <property type="match status" value="1"/>
</dbReference>
<dbReference type="Pfam" id="PF07508">
    <property type="entry name" value="Recombinase"/>
    <property type="match status" value="1"/>
</dbReference>
<organism evidence="6 7">
    <name type="scientific">Sphingomonas kyungheensis</name>
    <dbReference type="NCBI Taxonomy" id="1069987"/>
    <lineage>
        <taxon>Bacteria</taxon>
        <taxon>Pseudomonadati</taxon>
        <taxon>Pseudomonadota</taxon>
        <taxon>Alphaproteobacteria</taxon>
        <taxon>Sphingomonadales</taxon>
        <taxon>Sphingomonadaceae</taxon>
        <taxon>Sphingomonas</taxon>
    </lineage>
</organism>